<dbReference type="Proteomes" id="UP000533598">
    <property type="component" value="Unassembled WGS sequence"/>
</dbReference>
<name>A0A7W7CC61_9PSEU</name>
<dbReference type="EMBL" id="JACHMH010000001">
    <property type="protein sequence ID" value="MBB4678420.1"/>
    <property type="molecule type" value="Genomic_DNA"/>
</dbReference>
<reference evidence="1 2" key="1">
    <citation type="submission" date="2020-08" db="EMBL/GenBank/DDBJ databases">
        <title>Sequencing the genomes of 1000 actinobacteria strains.</title>
        <authorList>
            <person name="Klenk H.-P."/>
        </authorList>
    </citation>
    <scope>NUCLEOTIDE SEQUENCE [LARGE SCALE GENOMIC DNA]</scope>
    <source>
        <strain evidence="1 2">DSM 44230</strain>
    </source>
</reference>
<evidence type="ECO:0000313" key="2">
    <source>
        <dbReference type="Proteomes" id="UP000533598"/>
    </source>
</evidence>
<sequence>MHRDSFAMVFPELLTRIQDREWAAMVELHDQLSEEVFQASQAITDDELAAELITIDVFVQVWDHPEALSGPAAPADPGVLSRAMVEQARHRAVLWCVGERPAEFALDAVKPPVVYGRLRS</sequence>
<keyword evidence="2" id="KW-1185">Reference proteome</keyword>
<accession>A0A7W7CC61</accession>
<dbReference type="RefSeq" id="WP_185004254.1">
    <property type="nucleotide sequence ID" value="NZ_BAAAUI010000028.1"/>
</dbReference>
<evidence type="ECO:0000313" key="1">
    <source>
        <dbReference type="EMBL" id="MBB4678420.1"/>
    </source>
</evidence>
<dbReference type="AlphaFoldDB" id="A0A7W7CC61"/>
<protein>
    <submittedName>
        <fullName evidence="1">Alcohol dehydrogenase YqhD (Iron-dependent ADH family)</fullName>
    </submittedName>
</protein>
<gene>
    <name evidence="1" type="ORF">HNR67_004538</name>
</gene>
<organism evidence="1 2">
    <name type="scientific">Crossiella cryophila</name>
    <dbReference type="NCBI Taxonomy" id="43355"/>
    <lineage>
        <taxon>Bacteria</taxon>
        <taxon>Bacillati</taxon>
        <taxon>Actinomycetota</taxon>
        <taxon>Actinomycetes</taxon>
        <taxon>Pseudonocardiales</taxon>
        <taxon>Pseudonocardiaceae</taxon>
        <taxon>Crossiella</taxon>
    </lineage>
</organism>
<comment type="caution">
    <text evidence="1">The sequence shown here is derived from an EMBL/GenBank/DDBJ whole genome shotgun (WGS) entry which is preliminary data.</text>
</comment>
<dbReference type="Gene3D" id="1.10.1740.10">
    <property type="match status" value="1"/>
</dbReference>
<proteinExistence type="predicted"/>